<proteinExistence type="predicted"/>
<protein>
    <submittedName>
        <fullName evidence="2">ORF92</fullName>
    </submittedName>
</protein>
<evidence type="ECO:0000256" key="1">
    <source>
        <dbReference type="SAM" id="Coils"/>
    </source>
</evidence>
<reference evidence="3" key="1">
    <citation type="journal article" date="1999" name="J. Cancer Res. Clin. Oncol.">
        <title>Genomic studies of the Lucke tumor herpesvirus (RaHV-1).</title>
        <authorList>
            <person name="Davison A.J."/>
            <person name="Sauerbier W."/>
            <person name="Dolan A."/>
            <person name="Addison C."/>
            <person name="McKinnell R.G."/>
        </authorList>
    </citation>
    <scope>NUCLEOTIDE SEQUENCE [LARGE SCALE GENOMIC DNA]</scope>
    <source>
        <strain evidence="3">McKinnell</strain>
    </source>
</reference>
<keyword evidence="1" id="KW-0175">Coiled coil</keyword>
<feature type="coiled-coil region" evidence="1">
    <location>
        <begin position="7"/>
        <end position="105"/>
    </location>
</feature>
<reference evidence="2 3" key="2">
    <citation type="journal article" date="2006" name="J. Gen. Virol.">
        <title>Genome sequences of two frog herpesviruses.</title>
        <authorList>
            <person name="Davison A.J."/>
            <person name="Cunningham C."/>
            <person name="Sauerbier W."/>
            <person name="McKinnell R.G."/>
        </authorList>
    </citation>
    <scope>NUCLEOTIDE SEQUENCE [LARGE SCALE GENOMIC DNA]</scope>
    <source>
        <strain evidence="2 3">McKinnell</strain>
    </source>
</reference>
<accession>Q14VN8</accession>
<keyword evidence="3" id="KW-1185">Reference proteome</keyword>
<sequence>MSASGVLDAAQADLAAAKAEVALLRIKLATCELQLGTMCHGDQSVLHAHLMALEEQNHTLRGEVEQLKAQCDTLARARVGMAQRIEDMRDELVAVNADAAQKRELTCRAVARLFGPTHASPAGSYRRAIINAYVAAQEPRERSAVESVFQVDQTFDDAVLRVLSGFMPYNWLAGVMRESPEGVCGLEYLYFLTVECEAVQALVAFMKEARSMQSGNLKSNVTTLQLALKADCVRAAASLYTTAVDARREEVRSLIADASWQALRNKAPARRGGAPKVF</sequence>
<dbReference type="KEGG" id="vg:5141319"/>
<dbReference type="GeneID" id="5141319"/>
<organism evidence="3">
    <name type="scientific">Ranid herpesvirus 1</name>
    <name type="common">Lucke tumor herpesvirus</name>
    <dbReference type="NCBI Taxonomy" id="85655"/>
    <lineage>
        <taxon>Viruses</taxon>
        <taxon>Duplodnaviria</taxon>
        <taxon>Heunggongvirae</taxon>
        <taxon>Peploviricota</taxon>
        <taxon>Herviviricetes</taxon>
        <taxon>Herpesvirales</taxon>
        <taxon>Alloherpesviridae</taxon>
        <taxon>Batravirus</taxon>
        <taxon>Batravirus ranidallo1</taxon>
    </lineage>
</organism>
<dbReference type="RefSeq" id="YP_656747.1">
    <property type="nucleotide sequence ID" value="NC_008211.1"/>
</dbReference>
<dbReference type="Proteomes" id="UP000011238">
    <property type="component" value="Segment"/>
</dbReference>
<evidence type="ECO:0000313" key="2">
    <source>
        <dbReference type="EMBL" id="ABG25773.1"/>
    </source>
</evidence>
<name>Q14VN8_9VIRU</name>
<dbReference type="EMBL" id="DQ665917">
    <property type="protein sequence ID" value="ABG25773.1"/>
    <property type="molecule type" value="Genomic_DNA"/>
</dbReference>
<evidence type="ECO:0000313" key="3">
    <source>
        <dbReference type="Proteomes" id="UP000011238"/>
    </source>
</evidence>